<dbReference type="RefSeq" id="XP_040743917.1">
    <property type="nucleotide sequence ID" value="XM_040887522.1"/>
</dbReference>
<keyword evidence="5" id="KW-1185">Reference proteome</keyword>
<feature type="compositionally biased region" description="Basic and acidic residues" evidence="2">
    <location>
        <begin position="298"/>
        <end position="313"/>
    </location>
</feature>
<feature type="compositionally biased region" description="Polar residues" evidence="2">
    <location>
        <begin position="315"/>
        <end position="324"/>
    </location>
</feature>
<evidence type="ECO:0000313" key="5">
    <source>
        <dbReference type="Proteomes" id="UP000193922"/>
    </source>
</evidence>
<evidence type="ECO:0000313" key="4">
    <source>
        <dbReference type="EMBL" id="ORX70279.1"/>
    </source>
</evidence>
<dbReference type="InterPro" id="IPR003114">
    <property type="entry name" value="Phox_assoc"/>
</dbReference>
<dbReference type="Pfam" id="PF08628">
    <property type="entry name" value="Nexin_C"/>
    <property type="match status" value="1"/>
</dbReference>
<feature type="domain" description="PXA" evidence="3">
    <location>
        <begin position="98"/>
        <end position="273"/>
    </location>
</feature>
<organism evidence="4 5">
    <name type="scientific">Linderina pennispora</name>
    <dbReference type="NCBI Taxonomy" id="61395"/>
    <lineage>
        <taxon>Eukaryota</taxon>
        <taxon>Fungi</taxon>
        <taxon>Fungi incertae sedis</taxon>
        <taxon>Zoopagomycota</taxon>
        <taxon>Kickxellomycotina</taxon>
        <taxon>Kickxellomycetes</taxon>
        <taxon>Kickxellales</taxon>
        <taxon>Kickxellaceae</taxon>
        <taxon>Linderina</taxon>
    </lineage>
</organism>
<feature type="compositionally biased region" description="Low complexity" evidence="2">
    <location>
        <begin position="9"/>
        <end position="27"/>
    </location>
</feature>
<dbReference type="SMART" id="SM00313">
    <property type="entry name" value="PXA"/>
    <property type="match status" value="1"/>
</dbReference>
<dbReference type="Pfam" id="PF02194">
    <property type="entry name" value="PXA"/>
    <property type="match status" value="1"/>
</dbReference>
<dbReference type="STRING" id="61395.A0A1Y1W9R3"/>
<feature type="region of interest" description="Disordered" evidence="2">
    <location>
        <begin position="1"/>
        <end position="46"/>
    </location>
</feature>
<proteinExistence type="inferred from homology"/>
<gene>
    <name evidence="4" type="ORF">DL89DRAFT_267497</name>
</gene>
<dbReference type="OrthoDB" id="5582218at2759"/>
<dbReference type="PROSITE" id="PS51207">
    <property type="entry name" value="PXA"/>
    <property type="match status" value="1"/>
</dbReference>
<name>A0A1Y1W9R3_9FUNG</name>
<evidence type="ECO:0000256" key="2">
    <source>
        <dbReference type="SAM" id="MobiDB-lite"/>
    </source>
</evidence>
<dbReference type="Proteomes" id="UP000193922">
    <property type="component" value="Unassembled WGS sequence"/>
</dbReference>
<accession>A0A1Y1W9R3</accession>
<protein>
    <submittedName>
        <fullName evidence="4">PXA-domain-containing protein</fullName>
    </submittedName>
</protein>
<reference evidence="4 5" key="1">
    <citation type="submission" date="2016-07" db="EMBL/GenBank/DDBJ databases">
        <title>Pervasive Adenine N6-methylation of Active Genes in Fungi.</title>
        <authorList>
            <consortium name="DOE Joint Genome Institute"/>
            <person name="Mondo S.J."/>
            <person name="Dannebaum R.O."/>
            <person name="Kuo R.C."/>
            <person name="Labutti K."/>
            <person name="Haridas S."/>
            <person name="Kuo A."/>
            <person name="Salamov A."/>
            <person name="Ahrendt S.R."/>
            <person name="Lipzen A."/>
            <person name="Sullivan W."/>
            <person name="Andreopoulos W.B."/>
            <person name="Clum A."/>
            <person name="Lindquist E."/>
            <person name="Daum C."/>
            <person name="Ramamoorthy G.K."/>
            <person name="Gryganskyi A."/>
            <person name="Culley D."/>
            <person name="Magnuson J.K."/>
            <person name="James T.Y."/>
            <person name="O'Malley M.A."/>
            <person name="Stajich J.E."/>
            <person name="Spatafora J.W."/>
            <person name="Visel A."/>
            <person name="Grigoriev I.V."/>
        </authorList>
    </citation>
    <scope>NUCLEOTIDE SEQUENCE [LARGE SCALE GENOMIC DNA]</scope>
    <source>
        <strain evidence="4 5">ATCC 12442</strain>
    </source>
</reference>
<dbReference type="PANTHER" id="PTHR22775:SF3">
    <property type="entry name" value="SORTING NEXIN-13"/>
    <property type="match status" value="1"/>
</dbReference>
<dbReference type="InterPro" id="IPR013937">
    <property type="entry name" value="Sorting_nexin_C"/>
</dbReference>
<evidence type="ECO:0000259" key="3">
    <source>
        <dbReference type="PROSITE" id="PS51207"/>
    </source>
</evidence>
<dbReference type="GeneID" id="63804170"/>
<dbReference type="EMBL" id="MCFD01000006">
    <property type="protein sequence ID" value="ORX70279.1"/>
    <property type="molecule type" value="Genomic_DNA"/>
</dbReference>
<evidence type="ECO:0000256" key="1">
    <source>
        <dbReference type="ARBA" id="ARBA00010883"/>
    </source>
</evidence>
<comment type="similarity">
    <text evidence="1">Belongs to the sorting nexin family.</text>
</comment>
<dbReference type="PANTHER" id="PTHR22775">
    <property type="entry name" value="SORTING NEXIN"/>
    <property type="match status" value="1"/>
</dbReference>
<feature type="region of interest" description="Disordered" evidence="2">
    <location>
        <begin position="296"/>
        <end position="406"/>
    </location>
</feature>
<dbReference type="GO" id="GO:0035091">
    <property type="term" value="F:phosphatidylinositol binding"/>
    <property type="evidence" value="ECO:0007669"/>
    <property type="project" value="TreeGrafter"/>
</dbReference>
<dbReference type="AlphaFoldDB" id="A0A1Y1W9R3"/>
<sequence>MSLGTRQRAASSSTNNNIISSNPAPASTGNVGISRTPTHPSPPSTIAESLRSYWTSRRGQRRGTDAQDQHLLRQLYKSPRTGTRAMHSGNSRVYVQSSPRVNESVGRLFALIIRDFVQEWYGKITDDREFTGEVAQQLVLVVNEIERRVRKVDWVQFILFEVPDIVNLHVSDAHQCEARLGTVYAGRGTSIEEMFQNMQPHVALSSAADSELAYLRHLAQELLGVFMPPEAHNDEVVFHLLREILACAVLRNVVDAVSDPSTLNEGIIRGLGRYSSNPYFNQADMSRYVTQPMGVEDESQRPHGEGRDSKDAQLQDPSSPNASVETMLHDAQTSEIKAASPRSPRNALLHRSRAAVPGSPRLSADVDSRSSLDSRILGSVGSAPQSPQATPAEASEGTSPEPAAPATIPSTIAATTAGLSEKLGSQLSFASRWLLRDLFSQVRWEGWKNNTFRGLVYLHLIITQAFSRMFSVFSEYTFSLNQLWQADTIQASYRGAIEPILALANTVLWFDRYNHWVWAQFLFYIFPLVNILAGVAIDRTLVKVVGLLISEQQIAMYVDLLVANLWKPEEGGKFKTSNRPYKTLDQQEMLKKDAADLVAELMPYIASRFFYGQSDAERLLAAQRILDPFENRQLNKHLVYNILDSVVGKIAPELKEKPTV</sequence>
<comment type="caution">
    <text evidence="4">The sequence shown here is derived from an EMBL/GenBank/DDBJ whole genome shotgun (WGS) entry which is preliminary data.</text>
</comment>